<sequence>MEQEAAKVRNGPEDDWVTPANAFETHVGHFWGILDTRPYMRAKVALIHELSAIDARPAVELALAEAKDSLRLCRSDNVGIRDVMPTLMLLLGQFQEAYDFIKWYAQVYHDSHYDWGNMELPFLDVHDADMTEELPPSDSDIFFSSSLVYVKMHLAKGVEDAIEAHELAGRKALPALVTDSLVPFLLPLGATQSLQELKKAHQKLTRQLREAFSRVQTQNQHFWHAMLDPMPLIEAPEPEYYSSGDVNEIKVWIEQNAMLWRDHHEFIRQFLGM</sequence>
<reference evidence="1" key="1">
    <citation type="submission" date="2023-04" db="EMBL/GenBank/DDBJ databases">
        <title>Phytophthora fragariaefolia NBRC 109709.</title>
        <authorList>
            <person name="Ichikawa N."/>
            <person name="Sato H."/>
            <person name="Tonouchi N."/>
        </authorList>
    </citation>
    <scope>NUCLEOTIDE SEQUENCE</scope>
    <source>
        <strain evidence="1">NBRC 109709</strain>
    </source>
</reference>
<dbReference type="Proteomes" id="UP001165121">
    <property type="component" value="Unassembled WGS sequence"/>
</dbReference>
<comment type="caution">
    <text evidence="1">The sequence shown here is derived from an EMBL/GenBank/DDBJ whole genome shotgun (WGS) entry which is preliminary data.</text>
</comment>
<keyword evidence="2" id="KW-1185">Reference proteome</keyword>
<dbReference type="AlphaFoldDB" id="A0A9W6TRI8"/>
<evidence type="ECO:0000313" key="2">
    <source>
        <dbReference type="Proteomes" id="UP001165121"/>
    </source>
</evidence>
<organism evidence="1 2">
    <name type="scientific">Phytophthora fragariaefolia</name>
    <dbReference type="NCBI Taxonomy" id="1490495"/>
    <lineage>
        <taxon>Eukaryota</taxon>
        <taxon>Sar</taxon>
        <taxon>Stramenopiles</taxon>
        <taxon>Oomycota</taxon>
        <taxon>Peronosporomycetes</taxon>
        <taxon>Peronosporales</taxon>
        <taxon>Peronosporaceae</taxon>
        <taxon>Phytophthora</taxon>
    </lineage>
</organism>
<proteinExistence type="predicted"/>
<protein>
    <submittedName>
        <fullName evidence="1">Unnamed protein product</fullName>
    </submittedName>
</protein>
<name>A0A9W6TRI8_9STRA</name>
<evidence type="ECO:0000313" key="1">
    <source>
        <dbReference type="EMBL" id="GMF20805.1"/>
    </source>
</evidence>
<dbReference type="OrthoDB" id="60251at2759"/>
<dbReference type="EMBL" id="BSXT01000208">
    <property type="protein sequence ID" value="GMF20805.1"/>
    <property type="molecule type" value="Genomic_DNA"/>
</dbReference>
<gene>
    <name evidence="1" type="ORF">Pfra01_000258200</name>
</gene>
<accession>A0A9W6TRI8</accession>